<proteinExistence type="predicted"/>
<dbReference type="OrthoDB" id="996350at2759"/>
<evidence type="ECO:0000313" key="2">
    <source>
        <dbReference type="Proteomes" id="UP000593573"/>
    </source>
</evidence>
<reference evidence="1 2" key="1">
    <citation type="journal article" date="2019" name="Genome Biol. Evol.">
        <title>Insights into the evolution of the New World diploid cottons (Gossypium, subgenus Houzingenia) based on genome sequencing.</title>
        <authorList>
            <person name="Grover C.E."/>
            <person name="Arick M.A. 2nd"/>
            <person name="Thrash A."/>
            <person name="Conover J.L."/>
            <person name="Sanders W.S."/>
            <person name="Peterson D.G."/>
            <person name="Frelichowski J.E."/>
            <person name="Scheffler J.A."/>
            <person name="Scheffler B.E."/>
            <person name="Wendel J.F."/>
        </authorList>
    </citation>
    <scope>NUCLEOTIDE SEQUENCE [LARGE SCALE GENOMIC DNA]</scope>
    <source>
        <strain evidence="1">57</strain>
        <tissue evidence="1">Leaf</tissue>
    </source>
</reference>
<sequence>MINLLLFTQKIEPLGKMLKQSLILLKK</sequence>
<comment type="caution">
    <text evidence="1">The sequence shown here is derived from an EMBL/GenBank/DDBJ whole genome shotgun (WGS) entry which is preliminary data.</text>
</comment>
<gene>
    <name evidence="1" type="ORF">Goklo_016378</name>
</gene>
<name>A0A7J8UDW8_9ROSI</name>
<accession>A0A7J8UDW8</accession>
<dbReference type="EMBL" id="JABFAB010000005">
    <property type="protein sequence ID" value="MBA0648706.1"/>
    <property type="molecule type" value="Genomic_DNA"/>
</dbReference>
<organism evidence="1 2">
    <name type="scientific">Gossypium klotzschianum</name>
    <dbReference type="NCBI Taxonomy" id="34286"/>
    <lineage>
        <taxon>Eukaryota</taxon>
        <taxon>Viridiplantae</taxon>
        <taxon>Streptophyta</taxon>
        <taxon>Embryophyta</taxon>
        <taxon>Tracheophyta</taxon>
        <taxon>Spermatophyta</taxon>
        <taxon>Magnoliopsida</taxon>
        <taxon>eudicotyledons</taxon>
        <taxon>Gunneridae</taxon>
        <taxon>Pentapetalae</taxon>
        <taxon>rosids</taxon>
        <taxon>malvids</taxon>
        <taxon>Malvales</taxon>
        <taxon>Malvaceae</taxon>
        <taxon>Malvoideae</taxon>
        <taxon>Gossypium</taxon>
    </lineage>
</organism>
<evidence type="ECO:0000313" key="1">
    <source>
        <dbReference type="EMBL" id="MBA0648706.1"/>
    </source>
</evidence>
<dbReference type="Proteomes" id="UP000593573">
    <property type="component" value="Unassembled WGS sequence"/>
</dbReference>
<protein>
    <submittedName>
        <fullName evidence="1">Uncharacterized protein</fullName>
    </submittedName>
</protein>
<keyword evidence="2" id="KW-1185">Reference proteome</keyword>
<dbReference type="AlphaFoldDB" id="A0A7J8UDW8"/>